<dbReference type="PANTHER" id="PTHR43638">
    <property type="entry name" value="OXIDOREDUCTASE, ALDO/KETO REDUCTASE FAMILY PROTEIN"/>
    <property type="match status" value="1"/>
</dbReference>
<evidence type="ECO:0000256" key="1">
    <source>
        <dbReference type="PIRSR" id="PIRSR000097-1"/>
    </source>
</evidence>
<evidence type="ECO:0000256" key="3">
    <source>
        <dbReference type="PIRSR" id="PIRSR000097-3"/>
    </source>
</evidence>
<dbReference type="PIRSF" id="PIRSF000097">
    <property type="entry name" value="AKR"/>
    <property type="match status" value="1"/>
</dbReference>
<dbReference type="GO" id="GO:0016491">
    <property type="term" value="F:oxidoreductase activity"/>
    <property type="evidence" value="ECO:0007669"/>
    <property type="project" value="InterPro"/>
</dbReference>
<evidence type="ECO:0000259" key="4">
    <source>
        <dbReference type="Pfam" id="PF00248"/>
    </source>
</evidence>
<evidence type="ECO:0000313" key="6">
    <source>
        <dbReference type="Proteomes" id="UP001061282"/>
    </source>
</evidence>
<dbReference type="RefSeq" id="WP_271269700.1">
    <property type="nucleotide sequence ID" value="NZ_JAMGZJ010000078.1"/>
</dbReference>
<dbReference type="Proteomes" id="UP001061282">
    <property type="component" value="Unassembled WGS sequence"/>
</dbReference>
<protein>
    <submittedName>
        <fullName evidence="5">Aldo/keto reductase</fullName>
    </submittedName>
</protein>
<name>A0A9J6QK39_9ENTR</name>
<comment type="caution">
    <text evidence="5">The sequence shown here is derived from an EMBL/GenBank/DDBJ whole genome shotgun (WGS) entry which is preliminary data.</text>
</comment>
<evidence type="ECO:0000313" key="5">
    <source>
        <dbReference type="EMBL" id="MCU6671204.1"/>
    </source>
</evidence>
<feature type="binding site" evidence="2">
    <location>
        <position position="113"/>
    </location>
    <ligand>
        <name>substrate</name>
    </ligand>
</feature>
<feature type="domain" description="NADP-dependent oxidoreductase" evidence="4">
    <location>
        <begin position="17"/>
        <end position="270"/>
    </location>
</feature>
<proteinExistence type="predicted"/>
<dbReference type="InterPro" id="IPR020471">
    <property type="entry name" value="AKR"/>
</dbReference>
<gene>
    <name evidence="5" type="ORF">M8013_20990</name>
</gene>
<feature type="site" description="Lowers pKa of active site Tyr" evidence="3">
    <location>
        <position position="80"/>
    </location>
</feature>
<dbReference type="InterPro" id="IPR036812">
    <property type="entry name" value="NAD(P)_OxRdtase_dom_sf"/>
</dbReference>
<dbReference type="AlphaFoldDB" id="A0A9J6QK39"/>
<keyword evidence="6" id="KW-1185">Reference proteome</keyword>
<dbReference type="PANTHER" id="PTHR43638:SF3">
    <property type="entry name" value="ALDEHYDE REDUCTASE"/>
    <property type="match status" value="1"/>
</dbReference>
<dbReference type="PRINTS" id="PR00069">
    <property type="entry name" value="ALDKETRDTASE"/>
</dbReference>
<dbReference type="InterPro" id="IPR023210">
    <property type="entry name" value="NADP_OxRdtase_dom"/>
</dbReference>
<dbReference type="Pfam" id="PF00248">
    <property type="entry name" value="Aldo_ket_red"/>
    <property type="match status" value="1"/>
</dbReference>
<organism evidence="5 6">
    <name type="scientific">Silvania confinis</name>
    <dbReference type="NCBI Taxonomy" id="2926470"/>
    <lineage>
        <taxon>Bacteria</taxon>
        <taxon>Pseudomonadati</taxon>
        <taxon>Pseudomonadota</taxon>
        <taxon>Gammaproteobacteria</taxon>
        <taxon>Enterobacterales</taxon>
        <taxon>Enterobacteriaceae</taxon>
        <taxon>Silvania</taxon>
    </lineage>
</organism>
<accession>A0A9J6QK39</accession>
<dbReference type="Gene3D" id="3.20.20.100">
    <property type="entry name" value="NADP-dependent oxidoreductase domain"/>
    <property type="match status" value="1"/>
</dbReference>
<dbReference type="EMBL" id="JAMGZJ010000078">
    <property type="protein sequence ID" value="MCU6671204.1"/>
    <property type="molecule type" value="Genomic_DNA"/>
</dbReference>
<reference evidence="5" key="1">
    <citation type="submission" date="2022-05" db="EMBL/GenBank/DDBJ databases">
        <title>Description of a novel species of Leclercia; Leclercia tamurae and the Proposal for a Novel Genus Silvania gen. nov. Containing Two Novel Species Silvania hatchlandensis sp. nov. and Silvania confinis sp. nov. Isolated from the Rhizosphere of Oak.</title>
        <authorList>
            <person name="Maddock D.W."/>
            <person name="Brady C.L."/>
            <person name="Denman S."/>
            <person name="Arnold D."/>
        </authorList>
    </citation>
    <scope>NUCLEOTIDE SEQUENCE</scope>
    <source>
        <strain evidence="5">H4N4</strain>
    </source>
</reference>
<dbReference type="CDD" id="cd19138">
    <property type="entry name" value="AKR_YeaE"/>
    <property type="match status" value="1"/>
</dbReference>
<sequence>MSEKTVTFGDSVVLPAIGQGTWYMGEQAGQRRQEVAALRAGIDLGLTLIDTAEMYADGGAEEVVGEAIKGQRDKVYLVSKVYPWNAGGQKGIAACEASLRRLGTDRIDLYLLHWRGNYPLAETVRLMEKLQQQGKIGRWGVSNLDYADMQELVQVPGGKLCATNQVLYHLASRGIEYDLLPWCQQQQMPVMAYCPLAQAGRLRSGLMNHPVVKAIAHDYNASAAQVLLAWVIHHRGTIAIPKASSIEHVAENAGALEMSLSADALLQLDQAFPAPGQKTTLDMV</sequence>
<feature type="active site" description="Proton donor" evidence="1">
    <location>
        <position position="55"/>
    </location>
</feature>
<evidence type="ECO:0000256" key="2">
    <source>
        <dbReference type="PIRSR" id="PIRSR000097-2"/>
    </source>
</evidence>
<dbReference type="SUPFAM" id="SSF51430">
    <property type="entry name" value="NAD(P)-linked oxidoreductase"/>
    <property type="match status" value="1"/>
</dbReference>